<evidence type="ECO:0000256" key="3">
    <source>
        <dbReference type="ARBA" id="ARBA00022777"/>
    </source>
</evidence>
<evidence type="ECO:0000256" key="1">
    <source>
        <dbReference type="ARBA" id="ARBA00022679"/>
    </source>
</evidence>
<dbReference type="PANTHER" id="PTHR43289:SF34">
    <property type="entry name" value="SERINE_THREONINE-PROTEIN KINASE YBDM-RELATED"/>
    <property type="match status" value="1"/>
</dbReference>
<reference evidence="7 8" key="1">
    <citation type="journal article" date="2019" name="Nat. Commun.">
        <title>The antimicrobial potential of Streptomyces from insect microbiomes.</title>
        <authorList>
            <person name="Chevrette M.G."/>
            <person name="Carlson C.M."/>
            <person name="Ortega H.E."/>
            <person name="Thomas C."/>
            <person name="Ananiev G.E."/>
            <person name="Barns K.J."/>
            <person name="Book A.J."/>
            <person name="Cagnazzo J."/>
            <person name="Carlos C."/>
            <person name="Flanigan W."/>
            <person name="Grubbs K.J."/>
            <person name="Horn H.A."/>
            <person name="Hoffmann F.M."/>
            <person name="Klassen J.L."/>
            <person name="Knack J.J."/>
            <person name="Lewin G.R."/>
            <person name="McDonald B.R."/>
            <person name="Muller L."/>
            <person name="Melo W.G.P."/>
            <person name="Pinto-Tomas A.A."/>
            <person name="Schmitz A."/>
            <person name="Wendt-Pienkowski E."/>
            <person name="Wildman S."/>
            <person name="Zhao M."/>
            <person name="Zhang F."/>
            <person name="Bugni T.S."/>
            <person name="Andes D.R."/>
            <person name="Pupo M.T."/>
            <person name="Currie C.R."/>
        </authorList>
    </citation>
    <scope>NUCLEOTIDE SEQUENCE [LARGE SCALE GENOMIC DNA]</scope>
    <source>
        <strain evidence="7 8">SID5840</strain>
    </source>
</reference>
<feature type="binding site" evidence="5">
    <location>
        <position position="43"/>
    </location>
    <ligand>
        <name>ATP</name>
        <dbReference type="ChEBI" id="CHEBI:30616"/>
    </ligand>
</feature>
<dbReference type="Gene3D" id="1.25.40.10">
    <property type="entry name" value="Tetratricopeptide repeat domain"/>
    <property type="match status" value="1"/>
</dbReference>
<dbReference type="GO" id="GO:0004674">
    <property type="term" value="F:protein serine/threonine kinase activity"/>
    <property type="evidence" value="ECO:0007669"/>
    <property type="project" value="TreeGrafter"/>
</dbReference>
<dbReference type="Pfam" id="PF00069">
    <property type="entry name" value="Pkinase"/>
    <property type="match status" value="1"/>
</dbReference>
<dbReference type="EMBL" id="WWHY01000001">
    <property type="protein sequence ID" value="MYR31519.1"/>
    <property type="molecule type" value="Genomic_DNA"/>
</dbReference>
<dbReference type="RefSeq" id="WP_161110325.1">
    <property type="nucleotide sequence ID" value="NZ_WWHY01000001.1"/>
</dbReference>
<dbReference type="InterPro" id="IPR017441">
    <property type="entry name" value="Protein_kinase_ATP_BS"/>
</dbReference>
<name>A0A7K2INH4_9ACTN</name>
<gene>
    <name evidence="7" type="ORF">GTW20_04355</name>
</gene>
<proteinExistence type="predicted"/>
<dbReference type="InterPro" id="IPR011009">
    <property type="entry name" value="Kinase-like_dom_sf"/>
</dbReference>
<keyword evidence="2 5" id="KW-0547">Nucleotide-binding</keyword>
<dbReference type="SUPFAM" id="SSF56112">
    <property type="entry name" value="Protein kinase-like (PK-like)"/>
    <property type="match status" value="1"/>
</dbReference>
<dbReference type="PANTHER" id="PTHR43289">
    <property type="entry name" value="MITOGEN-ACTIVATED PROTEIN KINASE KINASE KINASE 20-RELATED"/>
    <property type="match status" value="1"/>
</dbReference>
<dbReference type="AlphaFoldDB" id="A0A7K2INH4"/>
<dbReference type="PROSITE" id="PS00108">
    <property type="entry name" value="PROTEIN_KINASE_ST"/>
    <property type="match status" value="1"/>
</dbReference>
<sequence>MNPLDSGDPDQIGRYRLTHRLGEGGMGRVYLGRTASGRKVVVKTIRAEHVMNSEFRARFAREVKMARRVGGFHTAQVVEANTEATEPWIASSYIQGPSLERLINSYGPLTEDSLRILAAGLAEGLQVIHGDKLTHRDLKPANIMIAQDGPRIIDFGISRPDEGTEITSTGAILGTPSYMAPEQIQAKHSQASPTVDIFALGTVLHFAATGNNPFKGSTALASVGLLLTTRPEVSQKVPEPLRTIITQCWHRTPEERISAEKILALLDTPDLSPVWPPEKSSTGRSIPEPTSKVWELPQGARGHEKWPDHYLIEQAQELRKKSETLRTQSRTSEAFHLSFEEVELRKEIASRKLTLSSLSLAQALRSHADDLSELGSPEKAIDLGAQAIKIIRDLNPEELDTLHMSELIRFLNEYSFDLTESDLHEEALKADTQQMDLHRRLTNIDPNHTPKMGEFLFNYSTTLRSTRRYKEALNALKEARHIFRELSLSNPEHYIGNFEEAVRETAILKERHSL</sequence>
<dbReference type="GO" id="GO:0005524">
    <property type="term" value="F:ATP binding"/>
    <property type="evidence" value="ECO:0007669"/>
    <property type="project" value="UniProtKB-UniRule"/>
</dbReference>
<protein>
    <submittedName>
        <fullName evidence="7">Protein kinase</fullName>
    </submittedName>
</protein>
<evidence type="ECO:0000256" key="4">
    <source>
        <dbReference type="ARBA" id="ARBA00022840"/>
    </source>
</evidence>
<keyword evidence="1" id="KW-0808">Transferase</keyword>
<evidence type="ECO:0000259" key="6">
    <source>
        <dbReference type="PROSITE" id="PS50011"/>
    </source>
</evidence>
<evidence type="ECO:0000256" key="2">
    <source>
        <dbReference type="ARBA" id="ARBA00022741"/>
    </source>
</evidence>
<feature type="domain" description="Protein kinase" evidence="6">
    <location>
        <begin position="15"/>
        <end position="271"/>
    </location>
</feature>
<keyword evidence="3 7" id="KW-0418">Kinase</keyword>
<dbReference type="InterPro" id="IPR000719">
    <property type="entry name" value="Prot_kinase_dom"/>
</dbReference>
<dbReference type="InterPro" id="IPR011990">
    <property type="entry name" value="TPR-like_helical_dom_sf"/>
</dbReference>
<accession>A0A7K2INH4</accession>
<dbReference type="Gene3D" id="3.30.200.20">
    <property type="entry name" value="Phosphorylase Kinase, domain 1"/>
    <property type="match status" value="1"/>
</dbReference>
<dbReference type="SUPFAM" id="SSF48452">
    <property type="entry name" value="TPR-like"/>
    <property type="match status" value="1"/>
</dbReference>
<comment type="caution">
    <text evidence="7">The sequence shown here is derived from an EMBL/GenBank/DDBJ whole genome shotgun (WGS) entry which is preliminary data.</text>
</comment>
<dbReference type="Gene3D" id="1.10.510.10">
    <property type="entry name" value="Transferase(Phosphotransferase) domain 1"/>
    <property type="match status" value="1"/>
</dbReference>
<dbReference type="PROSITE" id="PS50011">
    <property type="entry name" value="PROTEIN_KINASE_DOM"/>
    <property type="match status" value="1"/>
</dbReference>
<dbReference type="CDD" id="cd14014">
    <property type="entry name" value="STKc_PknB_like"/>
    <property type="match status" value="1"/>
</dbReference>
<evidence type="ECO:0000313" key="8">
    <source>
        <dbReference type="Proteomes" id="UP000467124"/>
    </source>
</evidence>
<dbReference type="PROSITE" id="PS00107">
    <property type="entry name" value="PROTEIN_KINASE_ATP"/>
    <property type="match status" value="1"/>
</dbReference>
<organism evidence="7 8">
    <name type="scientific">Nocardiopsis alba</name>
    <dbReference type="NCBI Taxonomy" id="53437"/>
    <lineage>
        <taxon>Bacteria</taxon>
        <taxon>Bacillati</taxon>
        <taxon>Actinomycetota</taxon>
        <taxon>Actinomycetes</taxon>
        <taxon>Streptosporangiales</taxon>
        <taxon>Nocardiopsidaceae</taxon>
        <taxon>Nocardiopsis</taxon>
    </lineage>
</organism>
<evidence type="ECO:0000313" key="7">
    <source>
        <dbReference type="EMBL" id="MYR31519.1"/>
    </source>
</evidence>
<keyword evidence="4 5" id="KW-0067">ATP-binding</keyword>
<evidence type="ECO:0000256" key="5">
    <source>
        <dbReference type="PROSITE-ProRule" id="PRU10141"/>
    </source>
</evidence>
<dbReference type="InterPro" id="IPR008271">
    <property type="entry name" value="Ser/Thr_kinase_AS"/>
</dbReference>
<dbReference type="Proteomes" id="UP000467124">
    <property type="component" value="Unassembled WGS sequence"/>
</dbReference>
<dbReference type="SMART" id="SM00220">
    <property type="entry name" value="S_TKc"/>
    <property type="match status" value="1"/>
</dbReference>